<dbReference type="EMBL" id="VCYH01000009">
    <property type="protein sequence ID" value="MDN7025669.1"/>
    <property type="molecule type" value="Genomic_DNA"/>
</dbReference>
<feature type="domain" description="NodB homology" evidence="1">
    <location>
        <begin position="36"/>
        <end position="305"/>
    </location>
</feature>
<dbReference type="Pfam" id="PF01522">
    <property type="entry name" value="Polysacc_deac_1"/>
    <property type="match status" value="1"/>
</dbReference>
<dbReference type="SUPFAM" id="SSF88713">
    <property type="entry name" value="Glycoside hydrolase/deacetylase"/>
    <property type="match status" value="1"/>
</dbReference>
<dbReference type="PROSITE" id="PS51677">
    <property type="entry name" value="NODB"/>
    <property type="match status" value="1"/>
</dbReference>
<dbReference type="PANTHER" id="PTHR47561:SF1">
    <property type="entry name" value="POLYSACCHARIDE DEACETYLASE FAMILY PROTEIN (AFU_ORTHOLOGUE AFUA_6G05030)"/>
    <property type="match status" value="1"/>
</dbReference>
<dbReference type="InterPro" id="IPR011330">
    <property type="entry name" value="Glyco_hydro/deAcase_b/a-brl"/>
</dbReference>
<dbReference type="InterPro" id="IPR022560">
    <property type="entry name" value="DUF3473"/>
</dbReference>
<proteinExistence type="predicted"/>
<name>A0ABT8MCJ5_9EURY</name>
<keyword evidence="3" id="KW-1185">Reference proteome</keyword>
<accession>A0ABT8MCJ5</accession>
<evidence type="ECO:0000259" key="1">
    <source>
        <dbReference type="PROSITE" id="PS51677"/>
    </source>
</evidence>
<organism evidence="2 3">
    <name type="scientific">Methanoculleus frigidifontis</name>
    <dbReference type="NCBI Taxonomy" id="2584085"/>
    <lineage>
        <taxon>Archaea</taxon>
        <taxon>Methanobacteriati</taxon>
        <taxon>Methanobacteriota</taxon>
        <taxon>Stenosarchaea group</taxon>
        <taxon>Methanomicrobia</taxon>
        <taxon>Methanomicrobiales</taxon>
        <taxon>Methanomicrobiaceae</taxon>
        <taxon>Methanoculleus</taxon>
    </lineage>
</organism>
<protein>
    <submittedName>
        <fullName evidence="2">DUF3473 domain-containing protein</fullName>
    </submittedName>
</protein>
<evidence type="ECO:0000313" key="2">
    <source>
        <dbReference type="EMBL" id="MDN7025669.1"/>
    </source>
</evidence>
<dbReference type="Pfam" id="PF11959">
    <property type="entry name" value="DUF3473"/>
    <property type="match status" value="1"/>
</dbReference>
<reference evidence="2" key="1">
    <citation type="submission" date="2019-05" db="EMBL/GenBank/DDBJ databases">
        <title>Methanoculleus sp. FWC-SCC1, a methanogenic archaeon isolated from deep marine cold seep.</title>
        <authorList>
            <person name="Chen Y.-W."/>
            <person name="Chen S.-C."/>
            <person name="Teng N.-H."/>
            <person name="Lai M.-C."/>
        </authorList>
    </citation>
    <scope>NUCLEOTIDE SEQUENCE</scope>
    <source>
        <strain evidence="2">FWC-SCC1</strain>
    </source>
</reference>
<evidence type="ECO:0000313" key="3">
    <source>
        <dbReference type="Proteomes" id="UP001168338"/>
    </source>
</evidence>
<gene>
    <name evidence="2" type="ORF">FGU65_12355</name>
</gene>
<dbReference type="Gene3D" id="3.20.20.370">
    <property type="entry name" value="Glycoside hydrolase/deacetylase"/>
    <property type="match status" value="1"/>
</dbReference>
<dbReference type="CDD" id="cd10941">
    <property type="entry name" value="CE4_PuuE_HpPgdA_like_2"/>
    <property type="match status" value="1"/>
</dbReference>
<dbReference type="PANTHER" id="PTHR47561">
    <property type="entry name" value="POLYSACCHARIDE DEACETYLASE FAMILY PROTEIN (AFU_ORTHOLOGUE AFUA_6G05030)"/>
    <property type="match status" value="1"/>
</dbReference>
<comment type="caution">
    <text evidence="2">The sequence shown here is derived from an EMBL/GenBank/DDBJ whole genome shotgun (WGS) entry which is preliminary data.</text>
</comment>
<dbReference type="InterPro" id="IPR045235">
    <property type="entry name" value="PuuE_HpPgdA-like"/>
</dbReference>
<dbReference type="Proteomes" id="UP001168338">
    <property type="component" value="Unassembled WGS sequence"/>
</dbReference>
<sequence length="305" mass="34459">MSPTSNNSLAVTIDIEDWYHIPSVCGSPFSAYKGVEEFYNTWTERYDYLTEPTHRVLNLLNQFNIRATFFVVADVVNRYPGLVKSIVEQGHEIACHGLTHACKIDPATKQPLLSQEQFEIQTLHAKQILEKVSGDKIIGYRAPNALIGGWMIDSLERMGFRYDSSVSVNSLYNKTDSSLSGVSSYPYYPSHGGLEPSTLQRSIVEFPFAYYNLGAKIPTSGGPMLRFLGGRVVYQGIKQCLKRGDSIFYFHPIDISTESFPDVGNKRPFYWIVKGKLVEKRVRYILGKFKDRQTATLGELVKNSI</sequence>
<dbReference type="InterPro" id="IPR002509">
    <property type="entry name" value="NODB_dom"/>
</dbReference>